<dbReference type="EMBL" id="JBBUKT010000012">
    <property type="protein sequence ID" value="MEK7953569.1"/>
    <property type="molecule type" value="Genomic_DNA"/>
</dbReference>
<protein>
    <recommendedName>
        <fullName evidence="3">HD domain-containing protein</fullName>
    </recommendedName>
</protein>
<dbReference type="Proteomes" id="UP001371305">
    <property type="component" value="Unassembled WGS sequence"/>
</dbReference>
<reference evidence="1 2" key="1">
    <citation type="submission" date="2024-04" db="EMBL/GenBank/DDBJ databases">
        <title>Luteolibacter sp. isolated from soil.</title>
        <authorList>
            <person name="An J."/>
        </authorList>
    </citation>
    <scope>NUCLEOTIDE SEQUENCE [LARGE SCALE GENOMIC DNA]</scope>
    <source>
        <strain evidence="1 2">Y139</strain>
    </source>
</reference>
<accession>A0ABU9B314</accession>
<dbReference type="SUPFAM" id="SSF109604">
    <property type="entry name" value="HD-domain/PDEase-like"/>
    <property type="match status" value="1"/>
</dbReference>
<dbReference type="Gene3D" id="1.10.3210.10">
    <property type="entry name" value="Hypothetical protein af1432"/>
    <property type="match status" value="1"/>
</dbReference>
<comment type="caution">
    <text evidence="1">The sequence shown here is derived from an EMBL/GenBank/DDBJ whole genome shotgun (WGS) entry which is preliminary data.</text>
</comment>
<organism evidence="1 2">
    <name type="scientific">Luteolibacter soli</name>
    <dbReference type="NCBI Taxonomy" id="3135280"/>
    <lineage>
        <taxon>Bacteria</taxon>
        <taxon>Pseudomonadati</taxon>
        <taxon>Verrucomicrobiota</taxon>
        <taxon>Verrucomicrobiia</taxon>
        <taxon>Verrucomicrobiales</taxon>
        <taxon>Verrucomicrobiaceae</taxon>
        <taxon>Luteolibacter</taxon>
    </lineage>
</organism>
<keyword evidence="2" id="KW-1185">Reference proteome</keyword>
<gene>
    <name evidence="1" type="ORF">WKV53_23845</name>
</gene>
<dbReference type="RefSeq" id="WP_341407335.1">
    <property type="nucleotide sequence ID" value="NZ_JBBUKT010000012.1"/>
</dbReference>
<evidence type="ECO:0000313" key="1">
    <source>
        <dbReference type="EMBL" id="MEK7953569.1"/>
    </source>
</evidence>
<evidence type="ECO:0000313" key="2">
    <source>
        <dbReference type="Proteomes" id="UP001371305"/>
    </source>
</evidence>
<proteinExistence type="predicted"/>
<sequence>MNDDLDPLWELVTRQFHGPEYSVHGPDHWRRVERNGLLLATRTGADIRVVRLFALFHDSRRENDWEDPGHGARGAEFAASLRGSAYELDNERFELLRHACEWHTEGEFHENTTIATCWDADRLDLGRVGIVPDPAYMSTEFGREIAAHGSIQPYLDAVMSPGRVELS</sequence>
<evidence type="ECO:0008006" key="3">
    <source>
        <dbReference type="Google" id="ProtNLM"/>
    </source>
</evidence>
<name>A0ABU9B314_9BACT</name>